<evidence type="ECO:0000313" key="2">
    <source>
        <dbReference type="EMBL" id="CAL2094299.1"/>
    </source>
</evidence>
<dbReference type="RefSeq" id="WP_348713873.1">
    <property type="nucleotide sequence ID" value="NZ_CAXIXY010000009.1"/>
</dbReference>
<feature type="transmembrane region" description="Helical" evidence="1">
    <location>
        <begin position="36"/>
        <end position="52"/>
    </location>
</feature>
<feature type="transmembrane region" description="Helical" evidence="1">
    <location>
        <begin position="12"/>
        <end position="30"/>
    </location>
</feature>
<comment type="caution">
    <text evidence="2">The sequence shown here is derived from an EMBL/GenBank/DDBJ whole genome shotgun (WGS) entry which is preliminary data.</text>
</comment>
<evidence type="ECO:0008006" key="4">
    <source>
        <dbReference type="Google" id="ProtNLM"/>
    </source>
</evidence>
<evidence type="ECO:0000256" key="1">
    <source>
        <dbReference type="SAM" id="Phobius"/>
    </source>
</evidence>
<gene>
    <name evidence="2" type="ORF">T190607A01A_70004</name>
</gene>
<organism evidence="2 3">
    <name type="scientific">Tenacibaculum platacis</name>
    <dbReference type="NCBI Taxonomy" id="3137852"/>
    <lineage>
        <taxon>Bacteria</taxon>
        <taxon>Pseudomonadati</taxon>
        <taxon>Bacteroidota</taxon>
        <taxon>Flavobacteriia</taxon>
        <taxon>Flavobacteriales</taxon>
        <taxon>Flavobacteriaceae</taxon>
        <taxon>Tenacibaculum</taxon>
    </lineage>
</organism>
<name>A0ABM9P6F1_9FLAO</name>
<accession>A0ABM9P6F1</accession>
<dbReference type="EMBL" id="CAXIXY010000009">
    <property type="protein sequence ID" value="CAL2094299.1"/>
    <property type="molecule type" value="Genomic_DNA"/>
</dbReference>
<reference evidence="2 3" key="1">
    <citation type="submission" date="2024-05" db="EMBL/GenBank/DDBJ databases">
        <authorList>
            <person name="Duchaud E."/>
        </authorList>
    </citation>
    <scope>NUCLEOTIDE SEQUENCE [LARGE SCALE GENOMIC DNA]</scope>
    <source>
        <strain evidence="2">Ena-SAMPLE-TAB-13-05-2024-13:56:06:370-140302</strain>
    </source>
</reference>
<keyword evidence="1" id="KW-1133">Transmembrane helix</keyword>
<proteinExistence type="predicted"/>
<dbReference type="Proteomes" id="UP001497416">
    <property type="component" value="Unassembled WGS sequence"/>
</dbReference>
<sequence>MSTNKIIFNNAFLIYGLIVVYFLLMKILGLDNVSELRFLNFLFVFWGVNRAIKMNINLNQEQSYFSNFYAGFGAAVIGVGLTIIGLIIYVGFIDSSFISVLENSSFWGKDLSLQMVVFALAIEGIASSVMCSFIIMQYYKSYKSPKALV</sequence>
<evidence type="ECO:0000313" key="3">
    <source>
        <dbReference type="Proteomes" id="UP001497416"/>
    </source>
</evidence>
<feature type="transmembrane region" description="Helical" evidence="1">
    <location>
        <begin position="112"/>
        <end position="136"/>
    </location>
</feature>
<keyword evidence="3" id="KW-1185">Reference proteome</keyword>
<protein>
    <recommendedName>
        <fullName evidence="4">DUF4199 domain-containing protein</fullName>
    </recommendedName>
</protein>
<keyword evidence="1" id="KW-0812">Transmembrane</keyword>
<feature type="transmembrane region" description="Helical" evidence="1">
    <location>
        <begin position="64"/>
        <end position="92"/>
    </location>
</feature>
<keyword evidence="1" id="KW-0472">Membrane</keyword>